<dbReference type="InterPro" id="IPR038094">
    <property type="entry name" value="Desulfoferrodoxin_N_sf"/>
</dbReference>
<evidence type="ECO:0000313" key="19">
    <source>
        <dbReference type="EMBL" id="RAM03580.1"/>
    </source>
</evidence>
<evidence type="ECO:0000256" key="7">
    <source>
        <dbReference type="ARBA" id="ARBA00022575"/>
    </source>
</evidence>
<evidence type="ECO:0000256" key="14">
    <source>
        <dbReference type="ARBA" id="ARBA00047448"/>
    </source>
</evidence>
<dbReference type="InterPro" id="IPR004462">
    <property type="entry name" value="Desulfoferrodoxin_N"/>
</dbReference>
<evidence type="ECO:0000256" key="6">
    <source>
        <dbReference type="ARBA" id="ARBA00022448"/>
    </source>
</evidence>
<feature type="binding site" evidence="15">
    <location>
        <position position="49"/>
    </location>
    <ligand>
        <name>Fe cation</name>
        <dbReference type="ChEBI" id="CHEBI:24875"/>
        <label>2</label>
        <note>catalytic</note>
    </ligand>
</feature>
<comment type="cofactor">
    <cofactor evidence="1">
        <name>Cu(2+)</name>
        <dbReference type="ChEBI" id="CHEBI:29036"/>
    </cofactor>
</comment>
<comment type="subunit">
    <text evidence="3">Homodimer.</text>
</comment>
<evidence type="ECO:0000256" key="4">
    <source>
        <dbReference type="ARBA" id="ARBA00012679"/>
    </source>
</evidence>
<dbReference type="CDD" id="cd00974">
    <property type="entry name" value="DSRD"/>
    <property type="match status" value="1"/>
</dbReference>
<evidence type="ECO:0000259" key="17">
    <source>
        <dbReference type="Pfam" id="PF06397"/>
    </source>
</evidence>
<keyword evidence="6" id="KW-0813">Transport</keyword>
<dbReference type="GO" id="GO:0050605">
    <property type="term" value="F:superoxide reductase activity"/>
    <property type="evidence" value="ECO:0007669"/>
    <property type="project" value="UniProtKB-EC"/>
</dbReference>
<comment type="function">
    <text evidence="12">Catalyzes the one-electron reduction of superoxide anion radical to hydrogen peroxide at a nonheme ferrous iron center. Plays a fundamental role in case of oxidative stress via its superoxide detoxification activity.</text>
</comment>
<comment type="catalytic activity">
    <reaction evidence="14">
        <text>reduced [rubredoxin] + superoxide + 2 H(+) = oxidized [rubredoxin] + H2O2</text>
        <dbReference type="Rhea" id="RHEA:21324"/>
        <dbReference type="Rhea" id="RHEA-COMP:10302"/>
        <dbReference type="Rhea" id="RHEA-COMP:10303"/>
        <dbReference type="ChEBI" id="CHEBI:15378"/>
        <dbReference type="ChEBI" id="CHEBI:16240"/>
        <dbReference type="ChEBI" id="CHEBI:18421"/>
        <dbReference type="ChEBI" id="CHEBI:29033"/>
        <dbReference type="ChEBI" id="CHEBI:29034"/>
        <dbReference type="EC" id="1.15.1.2"/>
    </reaction>
</comment>
<evidence type="ECO:0000256" key="13">
    <source>
        <dbReference type="ARBA" id="ARBA00031398"/>
    </source>
</evidence>
<dbReference type="InterPro" id="IPR002742">
    <property type="entry name" value="Desulfoferrodoxin_Fe-bd_dom"/>
</dbReference>
<dbReference type="AlphaFoldDB" id="A0A328FI96"/>
<feature type="domain" description="Desulfoferrodoxin N-terminal" evidence="17">
    <location>
        <begin position="2"/>
        <end position="36"/>
    </location>
</feature>
<dbReference type="NCBIfam" id="TIGR00320">
    <property type="entry name" value="dfx_rbo"/>
    <property type="match status" value="1"/>
</dbReference>
<feature type="binding site" evidence="15">
    <location>
        <position position="75"/>
    </location>
    <ligand>
        <name>Fe cation</name>
        <dbReference type="ChEBI" id="CHEBI:24875"/>
        <label>2</label>
        <note>catalytic</note>
    </ligand>
</feature>
<dbReference type="EMBL" id="CP036313">
    <property type="protein sequence ID" value="QBH14003.1"/>
    <property type="molecule type" value="Genomic_DNA"/>
</dbReference>
<evidence type="ECO:0000256" key="3">
    <source>
        <dbReference type="ARBA" id="ARBA00011738"/>
    </source>
</evidence>
<evidence type="ECO:0000313" key="18">
    <source>
        <dbReference type="EMBL" id="QBH14003.1"/>
    </source>
</evidence>
<evidence type="ECO:0000259" key="16">
    <source>
        <dbReference type="Pfam" id="PF01880"/>
    </source>
</evidence>
<feature type="binding site" evidence="15">
    <location>
        <position position="116"/>
    </location>
    <ligand>
        <name>Fe cation</name>
        <dbReference type="ChEBI" id="CHEBI:24875"/>
        <label>2</label>
        <note>catalytic</note>
    </ligand>
</feature>
<feature type="domain" description="Desulfoferrodoxin ferrous iron-binding" evidence="16">
    <location>
        <begin position="42"/>
        <end position="123"/>
    </location>
</feature>
<dbReference type="NCBIfam" id="TIGR00319">
    <property type="entry name" value="desulf_FeS4"/>
    <property type="match status" value="1"/>
</dbReference>
<dbReference type="OrthoDB" id="9814936at2"/>
<evidence type="ECO:0000256" key="10">
    <source>
        <dbReference type="ARBA" id="ARBA00023002"/>
    </source>
</evidence>
<dbReference type="Pfam" id="PF06397">
    <property type="entry name" value="Desulfoferrod_N"/>
    <property type="match status" value="1"/>
</dbReference>
<reference evidence="19 20" key="1">
    <citation type="submission" date="2018-06" db="EMBL/GenBank/DDBJ databases">
        <title>Complete Genome Sequence of Desulfobacter hydrogenophilus (DSM3380).</title>
        <authorList>
            <person name="Marietou A."/>
            <person name="Schreiber L."/>
            <person name="Marshall I."/>
            <person name="Jorgensen B."/>
        </authorList>
    </citation>
    <scope>NUCLEOTIDE SEQUENCE [LARGE SCALE GENOMIC DNA]</scope>
    <source>
        <strain evidence="19 20">DSM 3380</strain>
    </source>
</reference>
<evidence type="ECO:0000313" key="21">
    <source>
        <dbReference type="Proteomes" id="UP000293902"/>
    </source>
</evidence>
<dbReference type="EMBL" id="QLNI01000003">
    <property type="protein sequence ID" value="RAM03580.1"/>
    <property type="molecule type" value="Genomic_DNA"/>
</dbReference>
<feature type="binding site" evidence="15">
    <location>
        <position position="13"/>
    </location>
    <ligand>
        <name>Fe cation</name>
        <dbReference type="ChEBI" id="CHEBI:24875"/>
        <label>1</label>
    </ligand>
</feature>
<evidence type="ECO:0000256" key="2">
    <source>
        <dbReference type="ARBA" id="ARBA00005941"/>
    </source>
</evidence>
<evidence type="ECO:0000256" key="1">
    <source>
        <dbReference type="ARBA" id="ARBA00001973"/>
    </source>
</evidence>
<evidence type="ECO:0000256" key="9">
    <source>
        <dbReference type="ARBA" id="ARBA00022982"/>
    </source>
</evidence>
<gene>
    <name evidence="19" type="ORF">DO021_02170</name>
    <name evidence="18" type="ORF">EYB58_14370</name>
</gene>
<evidence type="ECO:0000256" key="8">
    <source>
        <dbReference type="ARBA" id="ARBA00022723"/>
    </source>
</evidence>
<keyword evidence="7" id="KW-0216">Detoxification</keyword>
<dbReference type="Proteomes" id="UP000248798">
    <property type="component" value="Unassembled WGS sequence"/>
</dbReference>
<comment type="similarity">
    <text evidence="2">Belongs to the desulfoferrodoxin family.</text>
</comment>
<dbReference type="SUPFAM" id="SSF57802">
    <property type="entry name" value="Rubredoxin-like"/>
    <property type="match status" value="1"/>
</dbReference>
<dbReference type="PANTHER" id="PTHR36541">
    <property type="entry name" value="SUPEROXIDE REDUCTASE-RELATED"/>
    <property type="match status" value="1"/>
</dbReference>
<dbReference type="Proteomes" id="UP000293902">
    <property type="component" value="Chromosome"/>
</dbReference>
<evidence type="ECO:0000256" key="12">
    <source>
        <dbReference type="ARBA" id="ARBA00024690"/>
    </source>
</evidence>
<feature type="binding site" evidence="15">
    <location>
        <position position="29"/>
    </location>
    <ligand>
        <name>Fe cation</name>
        <dbReference type="ChEBI" id="CHEBI:24875"/>
        <label>1</label>
    </ligand>
</feature>
<keyword evidence="21" id="KW-1185">Reference proteome</keyword>
<organism evidence="19 20">
    <name type="scientific">Desulfobacter hydrogenophilus</name>
    <dbReference type="NCBI Taxonomy" id="2291"/>
    <lineage>
        <taxon>Bacteria</taxon>
        <taxon>Pseudomonadati</taxon>
        <taxon>Thermodesulfobacteriota</taxon>
        <taxon>Desulfobacteria</taxon>
        <taxon>Desulfobacterales</taxon>
        <taxon>Desulfobacteraceae</taxon>
        <taxon>Desulfobacter</taxon>
    </lineage>
</organism>
<comment type="cofactor">
    <cofactor evidence="15">
        <name>Fe(3+)</name>
        <dbReference type="ChEBI" id="CHEBI:29034"/>
    </cofactor>
    <text evidence="15">Binds 1 Fe(3+) ion per subunit. The iron ion 1 is coordinated via 4 cysteine residues.</text>
</comment>
<name>A0A328FI96_9BACT</name>
<dbReference type="Pfam" id="PF01880">
    <property type="entry name" value="Desulfoferrodox"/>
    <property type="match status" value="1"/>
</dbReference>
<dbReference type="InterPro" id="IPR004793">
    <property type="entry name" value="Desulfoferrodoxin_rbo"/>
</dbReference>
<evidence type="ECO:0000256" key="11">
    <source>
        <dbReference type="ARBA" id="ARBA00023004"/>
    </source>
</evidence>
<keyword evidence="8 15" id="KW-0479">Metal-binding</keyword>
<accession>A0A328FI96</accession>
<proteinExistence type="inferred from homology"/>
<dbReference type="Gene3D" id="2.60.40.730">
    <property type="entry name" value="SOR catalytic domain"/>
    <property type="match status" value="1"/>
</dbReference>
<feature type="binding site" evidence="15">
    <location>
        <position position="69"/>
    </location>
    <ligand>
        <name>Fe cation</name>
        <dbReference type="ChEBI" id="CHEBI:24875"/>
        <label>2</label>
        <note>catalytic</note>
    </ligand>
</feature>
<keyword evidence="10" id="KW-0560">Oxidoreductase</keyword>
<dbReference type="PANTHER" id="PTHR36541:SF1">
    <property type="entry name" value="SUPEROXIDE REDUCTASE-RELATED"/>
    <property type="match status" value="1"/>
</dbReference>
<feature type="binding site" evidence="15">
    <location>
        <position position="30"/>
    </location>
    <ligand>
        <name>Fe cation</name>
        <dbReference type="ChEBI" id="CHEBI:24875"/>
        <label>1</label>
    </ligand>
</feature>
<dbReference type="GO" id="GO:0019430">
    <property type="term" value="P:removal of superoxide radicals"/>
    <property type="evidence" value="ECO:0007669"/>
    <property type="project" value="InterPro"/>
</dbReference>
<dbReference type="InterPro" id="IPR051233">
    <property type="entry name" value="Desulfoferrodoxin_SOR"/>
</dbReference>
<dbReference type="NCBIfam" id="TIGR00332">
    <property type="entry name" value="neela_ferrous"/>
    <property type="match status" value="1"/>
</dbReference>
<evidence type="ECO:0000313" key="20">
    <source>
        <dbReference type="Proteomes" id="UP000248798"/>
    </source>
</evidence>
<feature type="binding site" evidence="15">
    <location>
        <position position="10"/>
    </location>
    <ligand>
        <name>Fe cation</name>
        <dbReference type="ChEBI" id="CHEBI:24875"/>
        <label>1</label>
    </ligand>
</feature>
<dbReference type="InterPro" id="IPR036073">
    <property type="entry name" value="Desulfoferrodoxin_Fe-bd_dom_sf"/>
</dbReference>
<evidence type="ECO:0000256" key="15">
    <source>
        <dbReference type="PIRSR" id="PIRSR604793-1"/>
    </source>
</evidence>
<sequence length="124" mass="13790">MAERKQVYKCELCGNVVEVLHGADGDLVCCGAEMVLFEEKAADEGKEKHVPVVEATTQGVKVKVGSNPHPMEEKHYIEWIEVIDGETSCRHYLKPGQTPEAVFKGCSKNVTAREYCNVHGLWKS</sequence>
<dbReference type="Gene3D" id="2.20.28.100">
    <property type="entry name" value="Desulphoferrodoxin, N-terminal domain"/>
    <property type="match status" value="1"/>
</dbReference>
<feature type="binding site" evidence="15">
    <location>
        <position position="119"/>
    </location>
    <ligand>
        <name>Fe cation</name>
        <dbReference type="ChEBI" id="CHEBI:24875"/>
        <label>2</label>
        <note>catalytic</note>
    </ligand>
</feature>
<dbReference type="SUPFAM" id="SSF49367">
    <property type="entry name" value="Superoxide reductase-like"/>
    <property type="match status" value="1"/>
</dbReference>
<keyword evidence="9" id="KW-0249">Electron transport</keyword>
<reference evidence="18 21" key="2">
    <citation type="submission" date="2019-02" db="EMBL/GenBank/DDBJ databases">
        <title>Complete genome sequence of Desulfobacter hydrogenophilus AcRS1.</title>
        <authorList>
            <person name="Marietou A."/>
            <person name="Lund M.B."/>
            <person name="Marshall I.P.G."/>
            <person name="Schreiber L."/>
            <person name="Jorgensen B."/>
        </authorList>
    </citation>
    <scope>NUCLEOTIDE SEQUENCE [LARGE SCALE GENOMIC DNA]</scope>
    <source>
        <strain evidence="18 21">AcRS1</strain>
    </source>
</reference>
<dbReference type="GO" id="GO:0005506">
    <property type="term" value="F:iron ion binding"/>
    <property type="evidence" value="ECO:0007669"/>
    <property type="project" value="InterPro"/>
</dbReference>
<dbReference type="EC" id="1.15.1.2" evidence="4"/>
<comment type="cofactor">
    <cofactor evidence="15">
        <name>Fe(2+)</name>
        <dbReference type="ChEBI" id="CHEBI:29033"/>
    </cofactor>
    <text evidence="15">Binds 1 Fe(2+) ion per subunit. The iron ion 2 is coordinated via four histidines and one cysteine residue.</text>
</comment>
<dbReference type="RefSeq" id="WP_111953269.1">
    <property type="nucleotide sequence ID" value="NZ_CP036313.1"/>
</dbReference>
<protein>
    <recommendedName>
        <fullName evidence="5">Desulfoferrodoxin</fullName>
        <ecNumber evidence="4">1.15.1.2</ecNumber>
    </recommendedName>
    <alternativeName>
        <fullName evidence="13">Superoxide reductase</fullName>
    </alternativeName>
</protein>
<keyword evidence="11 15" id="KW-0408">Iron</keyword>
<evidence type="ECO:0000256" key="5">
    <source>
        <dbReference type="ARBA" id="ARBA00014839"/>
    </source>
</evidence>